<organism evidence="9 10">
    <name type="scientific">Acrocarpospora pleiomorpha</name>
    <dbReference type="NCBI Taxonomy" id="90975"/>
    <lineage>
        <taxon>Bacteria</taxon>
        <taxon>Bacillati</taxon>
        <taxon>Actinomycetota</taxon>
        <taxon>Actinomycetes</taxon>
        <taxon>Streptosporangiales</taxon>
        <taxon>Streptosporangiaceae</taxon>
        <taxon>Acrocarpospora</taxon>
    </lineage>
</organism>
<dbReference type="PROSITE" id="PS50928">
    <property type="entry name" value="ABC_TM1"/>
    <property type="match status" value="1"/>
</dbReference>
<evidence type="ECO:0000256" key="3">
    <source>
        <dbReference type="ARBA" id="ARBA00022475"/>
    </source>
</evidence>
<dbReference type="InterPro" id="IPR000515">
    <property type="entry name" value="MetI-like"/>
</dbReference>
<dbReference type="PANTHER" id="PTHR43227:SF8">
    <property type="entry name" value="DIACETYLCHITOBIOSE UPTAKE SYSTEM PERMEASE PROTEIN DASB"/>
    <property type="match status" value="1"/>
</dbReference>
<feature type="transmembrane region" description="Helical" evidence="7">
    <location>
        <begin position="100"/>
        <end position="121"/>
    </location>
</feature>
<sequence length="292" mass="32266">MLRDRRAILLFIGPPLAIYTLMMLLPIVWSFGYTFFEGNALTGFSFTGQSNYTKIFHDDAFWAATWVTLRYSVLVTIGQVGAGLFLALMYVFYLRRTSSVIRTLVFFPVVLPTVAVAQMFVKLFQVSPQNGLVNSVLEGAGMGSHVQDWLGTPSGAFWILIGMDIWRSMGFYAILLYAGLVDVPEDIIESARLDGASGWKLTRHIVLPLLTPILVSSIIFSINGTLKVFDSVLALTKGGPGETTTPLTLYMYNTAFTYGDYGYGSTIAMSLTILSLAVTLVIFRTARKDVRL</sequence>
<keyword evidence="10" id="KW-1185">Reference proteome</keyword>
<keyword evidence="4 7" id="KW-0812">Transmembrane</keyword>
<dbReference type="InterPro" id="IPR050809">
    <property type="entry name" value="UgpAE/MalFG_permease"/>
</dbReference>
<feature type="domain" description="ABC transmembrane type-1" evidence="8">
    <location>
        <begin position="65"/>
        <end position="282"/>
    </location>
</feature>
<comment type="caution">
    <text evidence="9">The sequence shown here is derived from an EMBL/GenBank/DDBJ whole genome shotgun (WGS) entry which is preliminary data.</text>
</comment>
<evidence type="ECO:0000256" key="2">
    <source>
        <dbReference type="ARBA" id="ARBA00022448"/>
    </source>
</evidence>
<comment type="similarity">
    <text evidence="7">Belongs to the binding-protein-dependent transport system permease family.</text>
</comment>
<dbReference type="RefSeq" id="WP_246264200.1">
    <property type="nucleotide sequence ID" value="NZ_BAAAHM010000010.1"/>
</dbReference>
<feature type="transmembrane region" description="Helical" evidence="7">
    <location>
        <begin position="7"/>
        <end position="29"/>
    </location>
</feature>
<evidence type="ECO:0000256" key="7">
    <source>
        <dbReference type="RuleBase" id="RU363032"/>
    </source>
</evidence>
<dbReference type="Gene3D" id="1.10.3720.10">
    <property type="entry name" value="MetI-like"/>
    <property type="match status" value="1"/>
</dbReference>
<dbReference type="AlphaFoldDB" id="A0A5M3X9F0"/>
<keyword evidence="2 7" id="KW-0813">Transport</keyword>
<evidence type="ECO:0000313" key="10">
    <source>
        <dbReference type="Proteomes" id="UP000377595"/>
    </source>
</evidence>
<feature type="transmembrane region" description="Helical" evidence="7">
    <location>
        <begin position="201"/>
        <end position="222"/>
    </location>
</feature>
<proteinExistence type="inferred from homology"/>
<keyword evidence="5 7" id="KW-1133">Transmembrane helix</keyword>
<evidence type="ECO:0000313" key="9">
    <source>
        <dbReference type="EMBL" id="GES18355.1"/>
    </source>
</evidence>
<evidence type="ECO:0000256" key="4">
    <source>
        <dbReference type="ARBA" id="ARBA00022692"/>
    </source>
</evidence>
<dbReference type="Proteomes" id="UP000377595">
    <property type="component" value="Unassembled WGS sequence"/>
</dbReference>
<keyword evidence="6 7" id="KW-0472">Membrane</keyword>
<dbReference type="PANTHER" id="PTHR43227">
    <property type="entry name" value="BLL4140 PROTEIN"/>
    <property type="match status" value="1"/>
</dbReference>
<feature type="transmembrane region" description="Helical" evidence="7">
    <location>
        <begin position="261"/>
        <end position="283"/>
    </location>
</feature>
<gene>
    <name evidence="9" type="ORF">Aple_012500</name>
</gene>
<comment type="subcellular location">
    <subcellularLocation>
        <location evidence="1 7">Cell membrane</location>
        <topology evidence="1 7">Multi-pass membrane protein</topology>
    </subcellularLocation>
</comment>
<dbReference type="CDD" id="cd06261">
    <property type="entry name" value="TM_PBP2"/>
    <property type="match status" value="1"/>
</dbReference>
<protein>
    <submittedName>
        <fullName evidence="9">ABC transporter permease</fullName>
    </submittedName>
</protein>
<evidence type="ECO:0000256" key="6">
    <source>
        <dbReference type="ARBA" id="ARBA00023136"/>
    </source>
</evidence>
<dbReference type="InterPro" id="IPR035906">
    <property type="entry name" value="MetI-like_sf"/>
</dbReference>
<reference evidence="9 10" key="1">
    <citation type="submission" date="2019-10" db="EMBL/GenBank/DDBJ databases">
        <title>Whole genome shotgun sequence of Acrocarpospora pleiomorpha NBRC 16267.</title>
        <authorList>
            <person name="Ichikawa N."/>
            <person name="Kimura A."/>
            <person name="Kitahashi Y."/>
            <person name="Komaki H."/>
            <person name="Oguchi A."/>
        </authorList>
    </citation>
    <scope>NUCLEOTIDE SEQUENCE [LARGE SCALE GENOMIC DNA]</scope>
    <source>
        <strain evidence="9 10">NBRC 16267</strain>
    </source>
</reference>
<dbReference type="GO" id="GO:0055085">
    <property type="term" value="P:transmembrane transport"/>
    <property type="evidence" value="ECO:0007669"/>
    <property type="project" value="InterPro"/>
</dbReference>
<feature type="transmembrane region" description="Helical" evidence="7">
    <location>
        <begin position="71"/>
        <end position="93"/>
    </location>
</feature>
<dbReference type="Pfam" id="PF00528">
    <property type="entry name" value="BPD_transp_1"/>
    <property type="match status" value="1"/>
</dbReference>
<dbReference type="EMBL" id="BLAF01000007">
    <property type="protein sequence ID" value="GES18355.1"/>
    <property type="molecule type" value="Genomic_DNA"/>
</dbReference>
<evidence type="ECO:0000256" key="5">
    <source>
        <dbReference type="ARBA" id="ARBA00022989"/>
    </source>
</evidence>
<dbReference type="SUPFAM" id="SSF161098">
    <property type="entry name" value="MetI-like"/>
    <property type="match status" value="1"/>
</dbReference>
<keyword evidence="3" id="KW-1003">Cell membrane</keyword>
<evidence type="ECO:0000256" key="1">
    <source>
        <dbReference type="ARBA" id="ARBA00004651"/>
    </source>
</evidence>
<evidence type="ECO:0000259" key="8">
    <source>
        <dbReference type="PROSITE" id="PS50928"/>
    </source>
</evidence>
<feature type="transmembrane region" description="Helical" evidence="7">
    <location>
        <begin position="156"/>
        <end position="180"/>
    </location>
</feature>
<name>A0A5M3X9F0_9ACTN</name>
<accession>A0A5M3X9F0</accession>
<dbReference type="GO" id="GO:0005886">
    <property type="term" value="C:plasma membrane"/>
    <property type="evidence" value="ECO:0007669"/>
    <property type="project" value="UniProtKB-SubCell"/>
</dbReference>